<evidence type="ECO:0000313" key="1">
    <source>
        <dbReference type="EMBL" id="UNI18136.1"/>
    </source>
</evidence>
<evidence type="ECO:0000313" key="2">
    <source>
        <dbReference type="Proteomes" id="UP000829364"/>
    </source>
</evidence>
<dbReference type="KEGG" id="ptkz:JDV02_004425"/>
<sequence length="103" mass="12036">MVRGAVSDVRASILHSNIRKELVARVKDVVWQTVQKESDYVAKPWQEIEWEKTVEKYPDMKDPNSKLFREVTDALDKFYQDKANAKDLTSKQKVERSISSCFK</sequence>
<protein>
    <submittedName>
        <fullName evidence="1">Uncharacterized protein</fullName>
    </submittedName>
</protein>
<dbReference type="GeneID" id="72066379"/>
<proteinExistence type="predicted"/>
<keyword evidence="2" id="KW-1185">Reference proteome</keyword>
<dbReference type="AlphaFoldDB" id="A0A9Q8QFX4"/>
<accession>A0A9Q8QFX4</accession>
<name>A0A9Q8QFX4_9HYPO</name>
<organism evidence="1 2">
    <name type="scientific">Purpureocillium takamizusanense</name>
    <dbReference type="NCBI Taxonomy" id="2060973"/>
    <lineage>
        <taxon>Eukaryota</taxon>
        <taxon>Fungi</taxon>
        <taxon>Dikarya</taxon>
        <taxon>Ascomycota</taxon>
        <taxon>Pezizomycotina</taxon>
        <taxon>Sordariomycetes</taxon>
        <taxon>Hypocreomycetidae</taxon>
        <taxon>Hypocreales</taxon>
        <taxon>Ophiocordycipitaceae</taxon>
        <taxon>Purpureocillium</taxon>
    </lineage>
</organism>
<gene>
    <name evidence="1" type="ORF">JDV02_004425</name>
</gene>
<dbReference type="EMBL" id="CP086356">
    <property type="protein sequence ID" value="UNI18136.1"/>
    <property type="molecule type" value="Genomic_DNA"/>
</dbReference>
<dbReference type="OrthoDB" id="3434269at2759"/>
<reference evidence="1" key="1">
    <citation type="submission" date="2021-11" db="EMBL/GenBank/DDBJ databases">
        <title>Purpureocillium_takamizusanense_genome.</title>
        <authorList>
            <person name="Nguyen N.-H."/>
        </authorList>
    </citation>
    <scope>NUCLEOTIDE SEQUENCE</scope>
    <source>
        <strain evidence="1">PT3</strain>
    </source>
</reference>
<dbReference type="RefSeq" id="XP_047841617.1">
    <property type="nucleotide sequence ID" value="XM_047985640.1"/>
</dbReference>
<dbReference type="Proteomes" id="UP000829364">
    <property type="component" value="Chromosome 3"/>
</dbReference>